<feature type="signal peptide" evidence="2">
    <location>
        <begin position="1"/>
        <end position="28"/>
    </location>
</feature>
<evidence type="ECO:0000313" key="3">
    <source>
        <dbReference type="EMBL" id="CAK0876944.1"/>
    </source>
</evidence>
<dbReference type="EMBL" id="CAUYUJ010017682">
    <property type="protein sequence ID" value="CAK0876944.1"/>
    <property type="molecule type" value="Genomic_DNA"/>
</dbReference>
<feature type="region of interest" description="Disordered" evidence="1">
    <location>
        <begin position="150"/>
        <end position="222"/>
    </location>
</feature>
<sequence>MIIGASGAAAMLAAVCGLVAWGALRTAAERIEFSMTVRGVDFVQLSSYPSLCSEVKGKIREVVASSAVRDISPENVAVVLAAGSVVARTTVYPPPGLDVVEVQSSLDSCTTLGHDVAASIASIHGIKAVSTGPVSVSDISYISHIRAAGGPAGGDQAPPASTSTASTTAVTTTDVAPAPLPPPSTTVATTSTKASAATASTTPSTTARTTGTRRSTATACPSACPLQSTRTVTSVTTSTPTNGQPVDTAQCGPAEANVRYIASDVYSIPEVASESECCLKCRVFPAEQGGCTVWAWESDCEGCRHTCTLMGGGEDKTPVTKVVQPGVVSGLAERAPEDDAVPFLRVPSAGPSLFCWALVLPGTYEEELLKMQHSKNLSIFGCDGWDVYSNMSITLDRGLKTRIVDSDLSCDIGGEFMTALNTEIFLAVAPARIPGFARVVFSDKRYLGFEWTDVLPLRAGGVRVGGEQQGRVAMWGVRAYLFCSRGPSGAVAAAAPQWT</sequence>
<feature type="region of interest" description="Disordered" evidence="1">
    <location>
        <begin position="231"/>
        <end position="250"/>
    </location>
</feature>
<accession>A0ABN9VTU3</accession>
<gene>
    <name evidence="3" type="ORF">PCOR1329_LOCUS61131</name>
</gene>
<evidence type="ECO:0000256" key="2">
    <source>
        <dbReference type="SAM" id="SignalP"/>
    </source>
</evidence>
<dbReference type="Proteomes" id="UP001189429">
    <property type="component" value="Unassembled WGS sequence"/>
</dbReference>
<proteinExistence type="predicted"/>
<feature type="compositionally biased region" description="Low complexity" evidence="1">
    <location>
        <begin position="231"/>
        <end position="241"/>
    </location>
</feature>
<comment type="caution">
    <text evidence="3">The sequence shown here is derived from an EMBL/GenBank/DDBJ whole genome shotgun (WGS) entry which is preliminary data.</text>
</comment>
<feature type="compositionally biased region" description="Low complexity" evidence="1">
    <location>
        <begin position="154"/>
        <end position="177"/>
    </location>
</feature>
<feature type="compositionally biased region" description="Low complexity" evidence="1">
    <location>
        <begin position="185"/>
        <end position="219"/>
    </location>
</feature>
<evidence type="ECO:0000313" key="4">
    <source>
        <dbReference type="Proteomes" id="UP001189429"/>
    </source>
</evidence>
<name>A0ABN9VTU3_9DINO</name>
<feature type="chain" id="PRO_5045710900" evidence="2">
    <location>
        <begin position="29"/>
        <end position="499"/>
    </location>
</feature>
<organism evidence="3 4">
    <name type="scientific">Prorocentrum cordatum</name>
    <dbReference type="NCBI Taxonomy" id="2364126"/>
    <lineage>
        <taxon>Eukaryota</taxon>
        <taxon>Sar</taxon>
        <taxon>Alveolata</taxon>
        <taxon>Dinophyceae</taxon>
        <taxon>Prorocentrales</taxon>
        <taxon>Prorocentraceae</taxon>
        <taxon>Prorocentrum</taxon>
    </lineage>
</organism>
<keyword evidence="4" id="KW-1185">Reference proteome</keyword>
<dbReference type="Gene3D" id="3.50.4.10">
    <property type="entry name" value="Hepatocyte Growth Factor"/>
    <property type="match status" value="1"/>
</dbReference>
<reference evidence="3" key="1">
    <citation type="submission" date="2023-10" db="EMBL/GenBank/DDBJ databases">
        <authorList>
            <person name="Chen Y."/>
            <person name="Shah S."/>
            <person name="Dougan E. K."/>
            <person name="Thang M."/>
            <person name="Chan C."/>
        </authorList>
    </citation>
    <scope>NUCLEOTIDE SEQUENCE [LARGE SCALE GENOMIC DNA]</scope>
</reference>
<evidence type="ECO:0000256" key="1">
    <source>
        <dbReference type="SAM" id="MobiDB-lite"/>
    </source>
</evidence>
<protein>
    <submittedName>
        <fullName evidence="3">Uncharacterized protein</fullName>
    </submittedName>
</protein>
<keyword evidence="2" id="KW-0732">Signal</keyword>